<evidence type="ECO:0000313" key="3">
    <source>
        <dbReference type="EMBL" id="NFV81444.1"/>
    </source>
</evidence>
<proteinExistence type="predicted"/>
<evidence type="ECO:0008006" key="5">
    <source>
        <dbReference type="Google" id="ProtNLM"/>
    </source>
</evidence>
<protein>
    <recommendedName>
        <fullName evidence="5">SPOR domain-containing protein</fullName>
    </recommendedName>
</protein>
<feature type="compositionally biased region" description="Pro residues" evidence="1">
    <location>
        <begin position="19"/>
        <end position="32"/>
    </location>
</feature>
<feature type="region of interest" description="Disordered" evidence="1">
    <location>
        <begin position="16"/>
        <end position="63"/>
    </location>
</feature>
<comment type="caution">
    <text evidence="3">The sequence shown here is derived from an EMBL/GenBank/DDBJ whole genome shotgun (WGS) entry which is preliminary data.</text>
</comment>
<gene>
    <name evidence="3" type="ORF">G4223_15120</name>
</gene>
<feature type="chain" id="PRO_5028956545" description="SPOR domain-containing protein" evidence="2">
    <location>
        <begin position="18"/>
        <end position="175"/>
    </location>
</feature>
<evidence type="ECO:0000256" key="1">
    <source>
        <dbReference type="SAM" id="MobiDB-lite"/>
    </source>
</evidence>
<accession>A0A7C9QVA3</accession>
<dbReference type="AlphaFoldDB" id="A0A7C9QVA3"/>
<name>A0A7C9QVA3_9PROT</name>
<dbReference type="EMBL" id="JAAIYP010000040">
    <property type="protein sequence ID" value="NFV81444.1"/>
    <property type="molecule type" value="Genomic_DNA"/>
</dbReference>
<keyword evidence="2" id="KW-0732">Signal</keyword>
<dbReference type="PROSITE" id="PS51257">
    <property type="entry name" value="PROKAR_LIPOPROTEIN"/>
    <property type="match status" value="1"/>
</dbReference>
<evidence type="ECO:0000313" key="4">
    <source>
        <dbReference type="Proteomes" id="UP000480684"/>
    </source>
</evidence>
<dbReference type="RefSeq" id="WP_163681510.1">
    <property type="nucleotide sequence ID" value="NZ_JAAIYP010000040.1"/>
</dbReference>
<sequence length="175" mass="18588">MKRLVLVFLAASLAACASEPPPAQPEPQPDPAPMAEEQKPTEPAAALIAEAPMPLAPEATTPDAKMPAAKMMDTATPAAAPVTEPAPKAAPGLDKRTLVYLASYKTEDRAKQGFKTLAKSSPLLARQEPILRSFDLGPKGTWVRLYAMADDEAGRKAICAQVGKRIDECGARNRE</sequence>
<keyword evidence="4" id="KW-1185">Reference proteome</keyword>
<dbReference type="Proteomes" id="UP000480684">
    <property type="component" value="Unassembled WGS sequence"/>
</dbReference>
<feature type="signal peptide" evidence="2">
    <location>
        <begin position="1"/>
        <end position="17"/>
    </location>
</feature>
<organism evidence="3 4">
    <name type="scientific">Magnetospirillum aberrantis SpK</name>
    <dbReference type="NCBI Taxonomy" id="908842"/>
    <lineage>
        <taxon>Bacteria</taxon>
        <taxon>Pseudomonadati</taxon>
        <taxon>Pseudomonadota</taxon>
        <taxon>Alphaproteobacteria</taxon>
        <taxon>Rhodospirillales</taxon>
        <taxon>Rhodospirillaceae</taxon>
        <taxon>Magnetospirillum</taxon>
    </lineage>
</organism>
<evidence type="ECO:0000256" key="2">
    <source>
        <dbReference type="SAM" id="SignalP"/>
    </source>
</evidence>
<reference evidence="3 4" key="1">
    <citation type="submission" date="2020-02" db="EMBL/GenBank/DDBJ databases">
        <authorList>
            <person name="Dziuba M."/>
            <person name="Kuznetsov B."/>
            <person name="Mardanov A."/>
            <person name="Ravin N."/>
            <person name="Grouzdev D."/>
        </authorList>
    </citation>
    <scope>NUCLEOTIDE SEQUENCE [LARGE SCALE GENOMIC DNA]</scope>
    <source>
        <strain evidence="3 4">SpK</strain>
    </source>
</reference>